<protein>
    <submittedName>
        <fullName evidence="2">Transcription factor 7-like 1</fullName>
    </submittedName>
</protein>
<feature type="region of interest" description="Disordered" evidence="1">
    <location>
        <begin position="41"/>
        <end position="71"/>
    </location>
</feature>
<proteinExistence type="predicted"/>
<evidence type="ECO:0000313" key="2">
    <source>
        <dbReference type="EMBL" id="TFK00376.1"/>
    </source>
</evidence>
<name>A0A4D9DRS5_9SAUR</name>
<reference evidence="2 3" key="2">
    <citation type="submission" date="2019-04" db="EMBL/GenBank/DDBJ databases">
        <title>The genome sequence of big-headed turtle.</title>
        <authorList>
            <person name="Gong S."/>
        </authorList>
    </citation>
    <scope>NUCLEOTIDE SEQUENCE [LARGE SCALE GENOMIC DNA]</scope>
    <source>
        <strain evidence="2">DO16091913</strain>
        <tissue evidence="2">Muscle</tissue>
    </source>
</reference>
<reference evidence="2 3" key="1">
    <citation type="submission" date="2019-04" db="EMBL/GenBank/DDBJ databases">
        <title>Draft genome of the big-headed turtle Platysternon megacephalum.</title>
        <authorList>
            <person name="Gong S."/>
        </authorList>
    </citation>
    <scope>NUCLEOTIDE SEQUENCE [LARGE SCALE GENOMIC DNA]</scope>
    <source>
        <strain evidence="2">DO16091913</strain>
        <tissue evidence="2">Muscle</tissue>
    </source>
</reference>
<dbReference type="Proteomes" id="UP000297703">
    <property type="component" value="Unassembled WGS sequence"/>
</dbReference>
<sequence length="109" mass="12516">MESRDGKTISSCLGHVFNQGRTVLYWRFLSAVYSMAFSLPRDGSPTPPSGHYQSTWESLQEQEEGTGHARRFEQHSKDLFLVLISILKPDSNIPKRDSHRPNNRETPRD</sequence>
<evidence type="ECO:0000256" key="1">
    <source>
        <dbReference type="SAM" id="MobiDB-lite"/>
    </source>
</evidence>
<evidence type="ECO:0000313" key="3">
    <source>
        <dbReference type="Proteomes" id="UP000297703"/>
    </source>
</evidence>
<organism evidence="2 3">
    <name type="scientific">Platysternon megacephalum</name>
    <name type="common">big-headed turtle</name>
    <dbReference type="NCBI Taxonomy" id="55544"/>
    <lineage>
        <taxon>Eukaryota</taxon>
        <taxon>Metazoa</taxon>
        <taxon>Chordata</taxon>
        <taxon>Craniata</taxon>
        <taxon>Vertebrata</taxon>
        <taxon>Euteleostomi</taxon>
        <taxon>Archelosauria</taxon>
        <taxon>Testudinata</taxon>
        <taxon>Testudines</taxon>
        <taxon>Cryptodira</taxon>
        <taxon>Durocryptodira</taxon>
        <taxon>Testudinoidea</taxon>
        <taxon>Platysternidae</taxon>
        <taxon>Platysternon</taxon>
    </lineage>
</organism>
<keyword evidence="3" id="KW-1185">Reference proteome</keyword>
<dbReference type="AlphaFoldDB" id="A0A4D9DRS5"/>
<accession>A0A4D9DRS5</accession>
<dbReference type="EMBL" id="QXTE01000272">
    <property type="protein sequence ID" value="TFK00376.1"/>
    <property type="molecule type" value="Genomic_DNA"/>
</dbReference>
<gene>
    <name evidence="2" type="ORF">DR999_PMT17525</name>
</gene>
<comment type="caution">
    <text evidence="2">The sequence shown here is derived from an EMBL/GenBank/DDBJ whole genome shotgun (WGS) entry which is preliminary data.</text>
</comment>